<accession>A0ABN0PJN3</accession>
<protein>
    <submittedName>
        <fullName evidence="1">Uncharacterized protein</fullName>
    </submittedName>
</protein>
<evidence type="ECO:0000313" key="1">
    <source>
        <dbReference type="EMBL" id="ESE40222.1"/>
    </source>
</evidence>
<reference evidence="1 2" key="1">
    <citation type="journal article" date="2013" name="Genome Announc.">
        <title>Draft Genome Sequence of Shewanella decolorationis S12, a Dye-Degrading Bacterium Isolated from a Wastewater Treatment Plant.</title>
        <authorList>
            <person name="Xu M."/>
            <person name="Fang Y."/>
            <person name="Liu J."/>
            <person name="Chen X."/>
            <person name="Sun G."/>
            <person name="Guo J."/>
            <person name="Hua Z."/>
            <person name="Tu Q."/>
            <person name="Wu L."/>
            <person name="Zhou J."/>
            <person name="Liu X."/>
        </authorList>
    </citation>
    <scope>NUCLEOTIDE SEQUENCE [LARGE SCALE GENOMIC DNA]</scope>
    <source>
        <strain evidence="1 2">S12</strain>
    </source>
</reference>
<name>A0ABN0PJN3_9GAMM</name>
<dbReference type="Proteomes" id="UP000017548">
    <property type="component" value="Unassembled WGS sequence"/>
</dbReference>
<organism evidence="1 2">
    <name type="scientific">Shewanella decolorationis S12</name>
    <dbReference type="NCBI Taxonomy" id="1353536"/>
    <lineage>
        <taxon>Bacteria</taxon>
        <taxon>Pseudomonadati</taxon>
        <taxon>Pseudomonadota</taxon>
        <taxon>Gammaproteobacteria</taxon>
        <taxon>Alteromonadales</taxon>
        <taxon>Shewanellaceae</taxon>
        <taxon>Shewanella</taxon>
    </lineage>
</organism>
<sequence>MALAVNGDYMTLVIAGHSSGGFEEGIYFASDSHITQNNQVLVKGFKKVIEVPIRVKGLNFCSEWFNGYLGNRYQGICTIAFAGSSLVAQHLINSMKNHLGELYPTFHNGSYQIAMSCEKHKHLNQADYDESMFLDHQLDPLLTAKLVSNIVCHSIEAVLEHARGFGRMSQLFSAYQAEFILGVQCPQTRNYHIYQYEIVPDQELGAKVDMVEIIKNDLAVIGAKKFKNDALVALASCTDDDKPSQRMFSFLDEVVENETSIGNNGIGKPIGLYNLQGCTLSRIGFVK</sequence>
<dbReference type="EMBL" id="AXZL01000073">
    <property type="protein sequence ID" value="ESE40222.1"/>
    <property type="molecule type" value="Genomic_DNA"/>
</dbReference>
<evidence type="ECO:0000313" key="2">
    <source>
        <dbReference type="Proteomes" id="UP000017548"/>
    </source>
</evidence>
<comment type="caution">
    <text evidence="1">The sequence shown here is derived from an EMBL/GenBank/DDBJ whole genome shotgun (WGS) entry which is preliminary data.</text>
</comment>
<gene>
    <name evidence="1" type="ORF">SHD_3351</name>
</gene>
<keyword evidence="2" id="KW-1185">Reference proteome</keyword>
<proteinExistence type="predicted"/>